<feature type="compositionally biased region" description="Basic and acidic residues" evidence="1">
    <location>
        <begin position="119"/>
        <end position="130"/>
    </location>
</feature>
<feature type="region of interest" description="Disordered" evidence="1">
    <location>
        <begin position="72"/>
        <end position="130"/>
    </location>
</feature>
<keyword evidence="3" id="KW-1185">Reference proteome</keyword>
<dbReference type="Proteomes" id="UP001558652">
    <property type="component" value="Unassembled WGS sequence"/>
</dbReference>
<dbReference type="EMBL" id="JBFDAA010000020">
    <property type="protein sequence ID" value="KAL1115483.1"/>
    <property type="molecule type" value="Genomic_DNA"/>
</dbReference>
<accession>A0ABD0YB79</accession>
<feature type="compositionally biased region" description="Pro residues" evidence="1">
    <location>
        <begin position="103"/>
        <end position="114"/>
    </location>
</feature>
<gene>
    <name evidence="2" type="ORF">AAG570_007513</name>
</gene>
<evidence type="ECO:0000256" key="1">
    <source>
        <dbReference type="SAM" id="MobiDB-lite"/>
    </source>
</evidence>
<evidence type="ECO:0000313" key="2">
    <source>
        <dbReference type="EMBL" id="KAL1115483.1"/>
    </source>
</evidence>
<name>A0ABD0YB79_9HEMI</name>
<proteinExistence type="predicted"/>
<evidence type="ECO:0000313" key="3">
    <source>
        <dbReference type="Proteomes" id="UP001558652"/>
    </source>
</evidence>
<sequence>MGNGSRIESVRSVQSGYVERLCETPPMNERSGALQVSNSLKALECSASRLGVWGVRLVVAGWCGGACLQSTSGTGRVRRPELTERHFLHRRRPRTPVVRVPDRPSPLAPPPTPPHPRRTVADVRGYDWAG</sequence>
<organism evidence="2 3">
    <name type="scientific">Ranatra chinensis</name>
    <dbReference type="NCBI Taxonomy" id="642074"/>
    <lineage>
        <taxon>Eukaryota</taxon>
        <taxon>Metazoa</taxon>
        <taxon>Ecdysozoa</taxon>
        <taxon>Arthropoda</taxon>
        <taxon>Hexapoda</taxon>
        <taxon>Insecta</taxon>
        <taxon>Pterygota</taxon>
        <taxon>Neoptera</taxon>
        <taxon>Paraneoptera</taxon>
        <taxon>Hemiptera</taxon>
        <taxon>Heteroptera</taxon>
        <taxon>Panheteroptera</taxon>
        <taxon>Nepomorpha</taxon>
        <taxon>Nepidae</taxon>
        <taxon>Ranatrinae</taxon>
        <taxon>Ranatra</taxon>
    </lineage>
</organism>
<comment type="caution">
    <text evidence="2">The sequence shown here is derived from an EMBL/GenBank/DDBJ whole genome shotgun (WGS) entry which is preliminary data.</text>
</comment>
<reference evidence="2 3" key="1">
    <citation type="submission" date="2024-07" db="EMBL/GenBank/DDBJ databases">
        <title>Chromosome-level genome assembly of the water stick insect Ranatra chinensis (Heteroptera: Nepidae).</title>
        <authorList>
            <person name="Liu X."/>
        </authorList>
    </citation>
    <scope>NUCLEOTIDE SEQUENCE [LARGE SCALE GENOMIC DNA]</scope>
    <source>
        <strain evidence="2">Cailab_2021Rc</strain>
        <tissue evidence="2">Muscle</tissue>
    </source>
</reference>
<dbReference type="AlphaFoldDB" id="A0ABD0YB79"/>
<protein>
    <submittedName>
        <fullName evidence="2">Uncharacterized protein</fullName>
    </submittedName>
</protein>